<dbReference type="Pfam" id="PF01380">
    <property type="entry name" value="SIS"/>
    <property type="match status" value="1"/>
</dbReference>
<evidence type="ECO:0000256" key="2">
    <source>
        <dbReference type="ARBA" id="ARBA00023125"/>
    </source>
</evidence>
<dbReference type="GO" id="GO:0097367">
    <property type="term" value="F:carbohydrate derivative binding"/>
    <property type="evidence" value="ECO:0007669"/>
    <property type="project" value="InterPro"/>
</dbReference>
<sequence length="280" mass="31361">MNIFDYIKDNFKDFTEKEKNIATYLLSVKEDIISLSAKEIGDITKTSAPTVVRFSKKIGFDSFNELKLRMSINLKEKKEASGFLYLDGDLTTTSIIYGIKNSIEETINKTVELIKEKDLEKAIKLLQDANNIYIYAVGGSALVGMDFYYKLSRINKRCISHIDTHLQITTSVLMKPGDVALGISYSGETKEVLKCMENAKSLNVPTIAITKASVNNKLSKISDVTLFIPSLEKSLREGAISSRTAQLAITDMLFIGMAKQNVQEIENMLIKTRIAIQDFK</sequence>
<dbReference type="PROSITE" id="PS51071">
    <property type="entry name" value="HTH_RPIR"/>
    <property type="match status" value="1"/>
</dbReference>
<evidence type="ECO:0000313" key="6">
    <source>
        <dbReference type="EMBL" id="SHE37786.1"/>
    </source>
</evidence>
<dbReference type="GO" id="GO:1901135">
    <property type="term" value="P:carbohydrate derivative metabolic process"/>
    <property type="evidence" value="ECO:0007669"/>
    <property type="project" value="InterPro"/>
</dbReference>
<feature type="domain" description="HTH rpiR-type" evidence="4">
    <location>
        <begin position="1"/>
        <end position="77"/>
    </location>
</feature>
<dbReference type="InterPro" id="IPR035472">
    <property type="entry name" value="RpiR-like_SIS"/>
</dbReference>
<evidence type="ECO:0000259" key="4">
    <source>
        <dbReference type="PROSITE" id="PS51071"/>
    </source>
</evidence>
<evidence type="ECO:0000256" key="1">
    <source>
        <dbReference type="ARBA" id="ARBA00023015"/>
    </source>
</evidence>
<proteinExistence type="predicted"/>
<dbReference type="SUPFAM" id="SSF53697">
    <property type="entry name" value="SIS domain"/>
    <property type="match status" value="1"/>
</dbReference>
<dbReference type="GO" id="GO:0003677">
    <property type="term" value="F:DNA binding"/>
    <property type="evidence" value="ECO:0007669"/>
    <property type="project" value="UniProtKB-KW"/>
</dbReference>
<keyword evidence="3" id="KW-0804">Transcription</keyword>
<keyword evidence="7" id="KW-1185">Reference proteome</keyword>
<evidence type="ECO:0000256" key="3">
    <source>
        <dbReference type="ARBA" id="ARBA00023163"/>
    </source>
</evidence>
<dbReference type="PANTHER" id="PTHR30514">
    <property type="entry name" value="GLUCOKINASE"/>
    <property type="match status" value="1"/>
</dbReference>
<keyword evidence="2" id="KW-0238">DNA-binding</keyword>
<dbReference type="EMBL" id="FQVM01000001">
    <property type="protein sequence ID" value="SHE37786.1"/>
    <property type="molecule type" value="Genomic_DNA"/>
</dbReference>
<dbReference type="OrthoDB" id="3684496at2"/>
<evidence type="ECO:0000313" key="7">
    <source>
        <dbReference type="Proteomes" id="UP000184035"/>
    </source>
</evidence>
<protein>
    <submittedName>
        <fullName evidence="6">Transcriptional regulator, RpiR family</fullName>
    </submittedName>
</protein>
<dbReference type="STRING" id="1533.SAMN05443638_101262"/>
<evidence type="ECO:0000259" key="5">
    <source>
        <dbReference type="PROSITE" id="PS51464"/>
    </source>
</evidence>
<dbReference type="RefSeq" id="WP_072892411.1">
    <property type="nucleotide sequence ID" value="NZ_FQVM01000001.1"/>
</dbReference>
<dbReference type="Proteomes" id="UP000184035">
    <property type="component" value="Unassembled WGS sequence"/>
</dbReference>
<dbReference type="InterPro" id="IPR000281">
    <property type="entry name" value="HTH_RpiR"/>
</dbReference>
<dbReference type="InterPro" id="IPR001347">
    <property type="entry name" value="SIS_dom"/>
</dbReference>
<dbReference type="PROSITE" id="PS51464">
    <property type="entry name" value="SIS"/>
    <property type="match status" value="1"/>
</dbReference>
<keyword evidence="1" id="KW-0805">Transcription regulation</keyword>
<dbReference type="GO" id="GO:0003700">
    <property type="term" value="F:DNA-binding transcription factor activity"/>
    <property type="evidence" value="ECO:0007669"/>
    <property type="project" value="InterPro"/>
</dbReference>
<dbReference type="CDD" id="cd05013">
    <property type="entry name" value="SIS_RpiR"/>
    <property type="match status" value="1"/>
</dbReference>
<reference evidence="6 7" key="1">
    <citation type="submission" date="2016-11" db="EMBL/GenBank/DDBJ databases">
        <authorList>
            <person name="Jaros S."/>
            <person name="Januszkiewicz K."/>
            <person name="Wedrychowicz H."/>
        </authorList>
    </citation>
    <scope>NUCLEOTIDE SEQUENCE [LARGE SCALE GENOMIC DNA]</scope>
    <source>
        <strain evidence="6 7">DSM 2631</strain>
    </source>
</reference>
<dbReference type="InterPro" id="IPR046348">
    <property type="entry name" value="SIS_dom_sf"/>
</dbReference>
<dbReference type="PANTHER" id="PTHR30514:SF1">
    <property type="entry name" value="HTH-TYPE TRANSCRIPTIONAL REGULATOR HEXR-RELATED"/>
    <property type="match status" value="1"/>
</dbReference>
<dbReference type="InterPro" id="IPR009057">
    <property type="entry name" value="Homeodomain-like_sf"/>
</dbReference>
<name>A0A1M4T042_9CLOT</name>
<dbReference type="InterPro" id="IPR047640">
    <property type="entry name" value="RpiR-like"/>
</dbReference>
<dbReference type="Gene3D" id="1.10.10.10">
    <property type="entry name" value="Winged helix-like DNA-binding domain superfamily/Winged helix DNA-binding domain"/>
    <property type="match status" value="1"/>
</dbReference>
<dbReference type="Gene3D" id="3.40.50.10490">
    <property type="entry name" value="Glucose-6-phosphate isomerase like protein, domain 1"/>
    <property type="match status" value="1"/>
</dbReference>
<dbReference type="Pfam" id="PF01418">
    <property type="entry name" value="HTH_6"/>
    <property type="match status" value="1"/>
</dbReference>
<dbReference type="SUPFAM" id="SSF46689">
    <property type="entry name" value="Homeodomain-like"/>
    <property type="match status" value="1"/>
</dbReference>
<organism evidence="6 7">
    <name type="scientific">Clostridium fallax</name>
    <dbReference type="NCBI Taxonomy" id="1533"/>
    <lineage>
        <taxon>Bacteria</taxon>
        <taxon>Bacillati</taxon>
        <taxon>Bacillota</taxon>
        <taxon>Clostridia</taxon>
        <taxon>Eubacteriales</taxon>
        <taxon>Clostridiaceae</taxon>
        <taxon>Clostridium</taxon>
    </lineage>
</organism>
<feature type="domain" description="SIS" evidence="5">
    <location>
        <begin position="122"/>
        <end position="263"/>
    </location>
</feature>
<dbReference type="AlphaFoldDB" id="A0A1M4T042"/>
<gene>
    <name evidence="6" type="ORF">SAMN05443638_101262</name>
</gene>
<accession>A0A1M4T042</accession>
<dbReference type="InterPro" id="IPR036388">
    <property type="entry name" value="WH-like_DNA-bd_sf"/>
</dbReference>